<proteinExistence type="inferred from homology"/>
<evidence type="ECO:0000256" key="3">
    <source>
        <dbReference type="ARBA" id="ARBA00022801"/>
    </source>
</evidence>
<gene>
    <name evidence="5" type="primary">xseA</name>
    <name evidence="9" type="ORF">H9660_04970</name>
</gene>
<comment type="similarity">
    <text evidence="5 6">Belongs to the XseA family.</text>
</comment>
<comment type="subunit">
    <text evidence="5">Heterooligomer composed of large and small subunits.</text>
</comment>
<dbReference type="EMBL" id="JACSQZ010000012">
    <property type="protein sequence ID" value="MBD7914490.1"/>
    <property type="molecule type" value="Genomic_DNA"/>
</dbReference>
<dbReference type="Proteomes" id="UP000640335">
    <property type="component" value="Unassembled WGS sequence"/>
</dbReference>
<comment type="function">
    <text evidence="5">Bidirectionally degrades single-stranded DNA into large acid-insoluble oligonucleotides, which are then degraded further into small acid-soluble oligonucleotides.</text>
</comment>
<keyword evidence="1 5" id="KW-0963">Cytoplasm</keyword>
<dbReference type="HAMAP" id="MF_00378">
    <property type="entry name" value="Exonuc_7_L"/>
    <property type="match status" value="1"/>
</dbReference>
<accession>A0ABR8Q261</accession>
<dbReference type="EC" id="3.1.11.6" evidence="5"/>
<dbReference type="Pfam" id="PF02601">
    <property type="entry name" value="Exonuc_VII_L"/>
    <property type="match status" value="1"/>
</dbReference>
<comment type="subcellular location">
    <subcellularLocation>
        <location evidence="5 6">Cytoplasm</location>
    </subcellularLocation>
</comment>
<evidence type="ECO:0000256" key="2">
    <source>
        <dbReference type="ARBA" id="ARBA00022722"/>
    </source>
</evidence>
<evidence type="ECO:0000256" key="1">
    <source>
        <dbReference type="ARBA" id="ARBA00022490"/>
    </source>
</evidence>
<organism evidence="9 10">
    <name type="scientific">Clostridium gallinarum</name>
    <dbReference type="NCBI Taxonomy" id="2762246"/>
    <lineage>
        <taxon>Bacteria</taxon>
        <taxon>Bacillati</taxon>
        <taxon>Bacillota</taxon>
        <taxon>Clostridia</taxon>
        <taxon>Eubacteriales</taxon>
        <taxon>Clostridiaceae</taxon>
        <taxon>Clostridium</taxon>
    </lineage>
</organism>
<name>A0ABR8Q261_9CLOT</name>
<keyword evidence="3 5" id="KW-0378">Hydrolase</keyword>
<evidence type="ECO:0000256" key="6">
    <source>
        <dbReference type="RuleBase" id="RU004355"/>
    </source>
</evidence>
<dbReference type="CDD" id="cd04489">
    <property type="entry name" value="ExoVII_LU_OBF"/>
    <property type="match status" value="1"/>
</dbReference>
<dbReference type="Pfam" id="PF13742">
    <property type="entry name" value="tRNA_anti_2"/>
    <property type="match status" value="1"/>
</dbReference>
<keyword evidence="4 5" id="KW-0269">Exonuclease</keyword>
<evidence type="ECO:0000313" key="9">
    <source>
        <dbReference type="EMBL" id="MBD7914490.1"/>
    </source>
</evidence>
<evidence type="ECO:0000259" key="7">
    <source>
        <dbReference type="Pfam" id="PF02601"/>
    </source>
</evidence>
<dbReference type="PANTHER" id="PTHR30008:SF0">
    <property type="entry name" value="EXODEOXYRIBONUCLEASE 7 LARGE SUBUNIT"/>
    <property type="match status" value="1"/>
</dbReference>
<dbReference type="InterPro" id="IPR003753">
    <property type="entry name" value="Exonuc_VII_L"/>
</dbReference>
<dbReference type="RefSeq" id="WP_191749152.1">
    <property type="nucleotide sequence ID" value="NZ_JACSQZ010000012.1"/>
</dbReference>
<evidence type="ECO:0000313" key="10">
    <source>
        <dbReference type="Proteomes" id="UP000640335"/>
    </source>
</evidence>
<evidence type="ECO:0000259" key="8">
    <source>
        <dbReference type="Pfam" id="PF13742"/>
    </source>
</evidence>
<evidence type="ECO:0000256" key="4">
    <source>
        <dbReference type="ARBA" id="ARBA00022839"/>
    </source>
</evidence>
<dbReference type="InterPro" id="IPR020579">
    <property type="entry name" value="Exonuc_VII_lsu_C"/>
</dbReference>
<sequence>MKMKTLTVSEVNNYIKRILDSDFILNNIVVKGEISNLKYHSSGHIYFSLKDSVSKINCVMFKNNSMNLDFELEDGMEVVANARCSIYQGTGSLQLYIDKLQKEGLGELHIKLEILKKKLQEEGYFNEEYKKPIPRMPKRIGVVTSETGAVIRDIINVTRRRSSLVDIVLYPALVQGEGAYKSIIKGIEYFNKEKSVDTIIIGRGGGSLEELWNFNEEELAKEIFKSKIPIISAVGHEVDFTISDLVSDFRASTPSQAAEIAVPLEEDILKTIKDLENKINKSVLDVLLYEKEKLNNYKRLLNSNSPEVILSNAYLEIDRIEERARNIVFNRLEKEKFKIKAFNDLLEAHNPLNVLKKGYTIIEDNNNKVISSKSMLSDIDEVNIVFSDGKVKSKILKEIK</sequence>
<reference evidence="9 10" key="1">
    <citation type="submission" date="2020-08" db="EMBL/GenBank/DDBJ databases">
        <title>A Genomic Blueprint of the Chicken Gut Microbiome.</title>
        <authorList>
            <person name="Gilroy R."/>
            <person name="Ravi A."/>
            <person name="Getino M."/>
            <person name="Pursley I."/>
            <person name="Horton D.L."/>
            <person name="Alikhan N.-F."/>
            <person name="Baker D."/>
            <person name="Gharbi K."/>
            <person name="Hall N."/>
            <person name="Watson M."/>
            <person name="Adriaenssens E.M."/>
            <person name="Foster-Nyarko E."/>
            <person name="Jarju S."/>
            <person name="Secka A."/>
            <person name="Antonio M."/>
            <person name="Oren A."/>
            <person name="Chaudhuri R."/>
            <person name="La Ragione R.M."/>
            <person name="Hildebrand F."/>
            <person name="Pallen M.J."/>
        </authorList>
    </citation>
    <scope>NUCLEOTIDE SEQUENCE [LARGE SCALE GENOMIC DNA]</scope>
    <source>
        <strain evidence="9 10">Sa3CUN1</strain>
    </source>
</reference>
<feature type="domain" description="Exonuclease VII large subunit C-terminal" evidence="7">
    <location>
        <begin position="124"/>
        <end position="342"/>
    </location>
</feature>
<dbReference type="InterPro" id="IPR025824">
    <property type="entry name" value="OB-fold_nuc-bd_dom"/>
</dbReference>
<dbReference type="PANTHER" id="PTHR30008">
    <property type="entry name" value="EXODEOXYRIBONUCLEASE 7 LARGE SUBUNIT"/>
    <property type="match status" value="1"/>
</dbReference>
<keyword evidence="10" id="KW-1185">Reference proteome</keyword>
<evidence type="ECO:0000256" key="5">
    <source>
        <dbReference type="HAMAP-Rule" id="MF_00378"/>
    </source>
</evidence>
<protein>
    <recommendedName>
        <fullName evidence="5">Exodeoxyribonuclease 7 large subunit</fullName>
        <ecNumber evidence="5">3.1.11.6</ecNumber>
    </recommendedName>
    <alternativeName>
        <fullName evidence="5">Exodeoxyribonuclease VII large subunit</fullName>
        <shortName evidence="5">Exonuclease VII large subunit</shortName>
    </alternativeName>
</protein>
<comment type="caution">
    <text evidence="9">The sequence shown here is derived from an EMBL/GenBank/DDBJ whole genome shotgun (WGS) entry which is preliminary data.</text>
</comment>
<dbReference type="NCBIfam" id="TIGR00237">
    <property type="entry name" value="xseA"/>
    <property type="match status" value="1"/>
</dbReference>
<keyword evidence="2 5" id="KW-0540">Nuclease</keyword>
<comment type="catalytic activity">
    <reaction evidence="5 6">
        <text>Exonucleolytic cleavage in either 5'- to 3'- or 3'- to 5'-direction to yield nucleoside 5'-phosphates.</text>
        <dbReference type="EC" id="3.1.11.6"/>
    </reaction>
</comment>
<feature type="domain" description="OB-fold nucleic acid binding" evidence="8">
    <location>
        <begin position="6"/>
        <end position="100"/>
    </location>
</feature>